<accession>X6MMJ2</accession>
<evidence type="ECO:0000313" key="2">
    <source>
        <dbReference type="Proteomes" id="UP000023152"/>
    </source>
</evidence>
<evidence type="ECO:0000313" key="1">
    <source>
        <dbReference type="EMBL" id="ETO15074.1"/>
    </source>
</evidence>
<sequence length="222" mass="25900">MDWYELFFKKKGGGDYQLNKMQKCKKKFEFTDLNTVEEVGDNAKKKNWYREIYIHPNLEPKGSRMALTVLPIRSSGNESDLPDHYRVRYSVTAHAVSSNPKREQTLCTKPYKWERELGQIPPELDEKAVARALEGDRRQARSMSASEWNVEDEQARQRQCDPNFVQAFAEPLPFTAEELRKDGCIEVEGHFKVLRLFVEIRCTFIRKKDIESKYFGVLGALL</sequence>
<protein>
    <submittedName>
        <fullName evidence="1">Uncharacterized protein</fullName>
    </submittedName>
</protein>
<name>X6MMJ2_RETFI</name>
<gene>
    <name evidence="1" type="ORF">RFI_22290</name>
</gene>
<organism evidence="1 2">
    <name type="scientific">Reticulomyxa filosa</name>
    <dbReference type="NCBI Taxonomy" id="46433"/>
    <lineage>
        <taxon>Eukaryota</taxon>
        <taxon>Sar</taxon>
        <taxon>Rhizaria</taxon>
        <taxon>Retaria</taxon>
        <taxon>Foraminifera</taxon>
        <taxon>Monothalamids</taxon>
        <taxon>Reticulomyxidae</taxon>
        <taxon>Reticulomyxa</taxon>
    </lineage>
</organism>
<feature type="non-terminal residue" evidence="1">
    <location>
        <position position="222"/>
    </location>
</feature>
<proteinExistence type="predicted"/>
<dbReference type="Proteomes" id="UP000023152">
    <property type="component" value="Unassembled WGS sequence"/>
</dbReference>
<keyword evidence="2" id="KW-1185">Reference proteome</keyword>
<dbReference type="AlphaFoldDB" id="X6MMJ2"/>
<dbReference type="EMBL" id="ASPP01019490">
    <property type="protein sequence ID" value="ETO15074.1"/>
    <property type="molecule type" value="Genomic_DNA"/>
</dbReference>
<comment type="caution">
    <text evidence="1">The sequence shown here is derived from an EMBL/GenBank/DDBJ whole genome shotgun (WGS) entry which is preliminary data.</text>
</comment>
<reference evidence="1 2" key="1">
    <citation type="journal article" date="2013" name="Curr. Biol.">
        <title>The Genome of the Foraminiferan Reticulomyxa filosa.</title>
        <authorList>
            <person name="Glockner G."/>
            <person name="Hulsmann N."/>
            <person name="Schleicher M."/>
            <person name="Noegel A.A."/>
            <person name="Eichinger L."/>
            <person name="Gallinger C."/>
            <person name="Pawlowski J."/>
            <person name="Sierra R."/>
            <person name="Euteneuer U."/>
            <person name="Pillet L."/>
            <person name="Moustafa A."/>
            <person name="Platzer M."/>
            <person name="Groth M."/>
            <person name="Szafranski K."/>
            <person name="Schliwa M."/>
        </authorList>
    </citation>
    <scope>NUCLEOTIDE SEQUENCE [LARGE SCALE GENOMIC DNA]</scope>
</reference>